<organism evidence="1 2">
    <name type="scientific">Candidatus Gottesmanbacteria bacterium RIFCSPHIGHO2_02_FULL_39_14</name>
    <dbReference type="NCBI Taxonomy" id="1798383"/>
    <lineage>
        <taxon>Bacteria</taxon>
        <taxon>Candidatus Gottesmaniibacteriota</taxon>
    </lineage>
</organism>
<protein>
    <submittedName>
        <fullName evidence="1">Uncharacterized protein</fullName>
    </submittedName>
</protein>
<dbReference type="AlphaFoldDB" id="A0A1F5ZXU4"/>
<evidence type="ECO:0000313" key="1">
    <source>
        <dbReference type="EMBL" id="OGG17261.1"/>
    </source>
</evidence>
<dbReference type="EMBL" id="MFJM01000043">
    <property type="protein sequence ID" value="OGG17261.1"/>
    <property type="molecule type" value="Genomic_DNA"/>
</dbReference>
<dbReference type="Proteomes" id="UP000176253">
    <property type="component" value="Unassembled WGS sequence"/>
</dbReference>
<accession>A0A1F5ZXU4</accession>
<reference evidence="1 2" key="1">
    <citation type="journal article" date="2016" name="Nat. Commun.">
        <title>Thousands of microbial genomes shed light on interconnected biogeochemical processes in an aquifer system.</title>
        <authorList>
            <person name="Anantharaman K."/>
            <person name="Brown C.T."/>
            <person name="Hug L.A."/>
            <person name="Sharon I."/>
            <person name="Castelle C.J."/>
            <person name="Probst A.J."/>
            <person name="Thomas B.C."/>
            <person name="Singh A."/>
            <person name="Wilkins M.J."/>
            <person name="Karaoz U."/>
            <person name="Brodie E.L."/>
            <person name="Williams K.H."/>
            <person name="Hubbard S.S."/>
            <person name="Banfield J.F."/>
        </authorList>
    </citation>
    <scope>NUCLEOTIDE SEQUENCE [LARGE SCALE GENOMIC DNA]</scope>
</reference>
<gene>
    <name evidence="1" type="ORF">A3D78_03130</name>
</gene>
<evidence type="ECO:0000313" key="2">
    <source>
        <dbReference type="Proteomes" id="UP000176253"/>
    </source>
</evidence>
<proteinExistence type="predicted"/>
<dbReference type="STRING" id="1798383.A3D78_03130"/>
<name>A0A1F5ZXU4_9BACT</name>
<comment type="caution">
    <text evidence="1">The sequence shown here is derived from an EMBL/GenBank/DDBJ whole genome shotgun (WGS) entry which is preliminary data.</text>
</comment>
<sequence>MTDLEGSRPYWQQKPEILIPYLVGKEDKYTWSYTPFNLSRSGEPFSSLQQKIFDDLVGRLTSPALDNTLVPLPGKDAQPEMFSKMIVMFGGGEWDWLNHSSFPLYLSLRHQKPLLFYLNTVKRFPQNIDFHVARKQLVRGACHNGVIFEGNPYKNSIGRALWMSMQGNYAIIEGSQDEIFDEVIFRTLNHYGADFVTEREDYQEEDGRPWLPWKEWAESSHHRENWHAAQDLFEQHLIEDEVNLRRYAPYYFIRLLMIAINKSAIGESMRGQYLPDLGVYVVTPSGGKKVKWNPDPIDGHLTPVSHITKNGYVVPIPGGRNVVIEGRGKPIKYADGSVETFENLQVVIALQMAKKYGIKTYQAFMSWLNDQFNLHGKIPVKQSDLKADITIDHAHVHEDEESVNTDLLEIVTPDPDVVPDTDVPCGSRNGAKALLSALFLSENFIQSASDEHPLNGKVIGVKLAGHGMVFVGENRQSVTSAMLRGMKAKEPRWV</sequence>